<dbReference type="RefSeq" id="WP_074813124.1">
    <property type="nucleotide sequence ID" value="NZ_FOJX01000001.1"/>
</dbReference>
<dbReference type="GO" id="GO:0043571">
    <property type="term" value="P:maintenance of CRISPR repeat elements"/>
    <property type="evidence" value="ECO:0007669"/>
    <property type="project" value="InterPro"/>
</dbReference>
<gene>
    <name evidence="2" type="ORF">SAMN05216587_101894</name>
</gene>
<organism evidence="2 3">
    <name type="scientific">Selenomonas ruminantium</name>
    <dbReference type="NCBI Taxonomy" id="971"/>
    <lineage>
        <taxon>Bacteria</taxon>
        <taxon>Bacillati</taxon>
        <taxon>Bacillota</taxon>
        <taxon>Negativicutes</taxon>
        <taxon>Selenomonadales</taxon>
        <taxon>Selenomonadaceae</taxon>
        <taxon>Selenomonas</taxon>
    </lineage>
</organism>
<sequence>MSSIPILILRLEGVLQSWGEHSKWGYRDSASLPTKSGVIGLLGCALGIPREDTRLIDLHRRLKIAIRADRAGIPMVDFHTIRSQYLLDAQGKLRGNIGEYSTLLSHRTYLQDAYFTIAITGDDELLHCLVEALNKPKWPIYLGRKSCIPSRPVYDGLSNQYKSLEQAIQEIPSPETGQMIIETEAVHGDTTIERRDISMGNRVFRSRSVTRKIIRKEGVKGVSE</sequence>
<dbReference type="NCBIfam" id="TIGR01868">
    <property type="entry name" value="casD_Cas5e"/>
    <property type="match status" value="1"/>
</dbReference>
<dbReference type="Gene3D" id="3.30.70.2660">
    <property type="match status" value="1"/>
</dbReference>
<dbReference type="GO" id="GO:0003723">
    <property type="term" value="F:RNA binding"/>
    <property type="evidence" value="ECO:0007669"/>
    <property type="project" value="InterPro"/>
</dbReference>
<dbReference type="Pfam" id="PF09704">
    <property type="entry name" value="Cas_Cas5d"/>
    <property type="match status" value="1"/>
</dbReference>
<keyword evidence="1" id="KW-0051">Antiviral defense</keyword>
<dbReference type="InterPro" id="IPR010147">
    <property type="entry name" value="CRISPR-assoc_prot_CasD"/>
</dbReference>
<evidence type="ECO:0000313" key="2">
    <source>
        <dbReference type="EMBL" id="SFA79093.1"/>
    </source>
</evidence>
<name>A0A1I0VT16_SELRU</name>
<accession>A0A1I0VT16</accession>
<dbReference type="Proteomes" id="UP000183843">
    <property type="component" value="Unassembled WGS sequence"/>
</dbReference>
<protein>
    <submittedName>
        <fullName evidence="2">CRISPR system Cascade subunit CasD</fullName>
    </submittedName>
</protein>
<reference evidence="2 3" key="1">
    <citation type="submission" date="2016-10" db="EMBL/GenBank/DDBJ databases">
        <authorList>
            <person name="de Groot N.N."/>
        </authorList>
    </citation>
    <scope>NUCLEOTIDE SEQUENCE [LARGE SCALE GENOMIC DNA]</scope>
    <source>
        <strain evidence="2 3">L14</strain>
    </source>
</reference>
<dbReference type="InterPro" id="IPR013422">
    <property type="entry name" value="CRISPR-assoc_prot_Cas5_N"/>
</dbReference>
<evidence type="ECO:0000313" key="3">
    <source>
        <dbReference type="Proteomes" id="UP000183843"/>
    </source>
</evidence>
<evidence type="ECO:0000256" key="1">
    <source>
        <dbReference type="ARBA" id="ARBA00023118"/>
    </source>
</evidence>
<dbReference type="NCBIfam" id="TIGR02593">
    <property type="entry name" value="CRISPR_cas5"/>
    <property type="match status" value="1"/>
</dbReference>
<dbReference type="EMBL" id="FOJX01000001">
    <property type="protein sequence ID" value="SFA79093.1"/>
    <property type="molecule type" value="Genomic_DNA"/>
</dbReference>
<proteinExistence type="predicted"/>
<dbReference type="AlphaFoldDB" id="A0A1I0VT16"/>
<dbReference type="CDD" id="cd09645">
    <property type="entry name" value="Cas5_I-E"/>
    <property type="match status" value="1"/>
</dbReference>
<dbReference type="GO" id="GO:0051607">
    <property type="term" value="P:defense response to virus"/>
    <property type="evidence" value="ECO:0007669"/>
    <property type="project" value="UniProtKB-KW"/>
</dbReference>
<dbReference type="InterPro" id="IPR021124">
    <property type="entry name" value="CRISPR-assoc_prot_Cas5"/>
</dbReference>